<accession>A0A9X2KM31</accession>
<dbReference type="Proteomes" id="UP001139451">
    <property type="component" value="Unassembled WGS sequence"/>
</dbReference>
<dbReference type="InterPro" id="IPR001387">
    <property type="entry name" value="Cro/C1-type_HTH"/>
</dbReference>
<evidence type="ECO:0000313" key="3">
    <source>
        <dbReference type="Proteomes" id="UP001139451"/>
    </source>
</evidence>
<protein>
    <submittedName>
        <fullName evidence="2">Helix-turn-helix domain-containing protein</fullName>
    </submittedName>
</protein>
<dbReference type="InterPro" id="IPR010982">
    <property type="entry name" value="Lambda_DNA-bd_dom_sf"/>
</dbReference>
<evidence type="ECO:0000313" key="2">
    <source>
        <dbReference type="EMBL" id="MCP3731455.1"/>
    </source>
</evidence>
<dbReference type="RefSeq" id="WP_254294080.1">
    <property type="nucleotide sequence ID" value="NZ_JAMLDX010000010.1"/>
</dbReference>
<sequence>MRSSQSQNALPLAVRKALRKLGGDIQVARKRRRLTMTIVAERAFISRNTLTRVERGDPAVALGIYATVLFVLGLAERLGDLADPFSDAVGLSLEAERLPQRARSGS</sequence>
<evidence type="ECO:0000259" key="1">
    <source>
        <dbReference type="PROSITE" id="PS50943"/>
    </source>
</evidence>
<gene>
    <name evidence="2" type="ORF">M9978_13585</name>
</gene>
<comment type="caution">
    <text evidence="2">The sequence shown here is derived from an EMBL/GenBank/DDBJ whole genome shotgun (WGS) entry which is preliminary data.</text>
</comment>
<organism evidence="2 3">
    <name type="scientific">Sphingomonas tagetis</name>
    <dbReference type="NCBI Taxonomy" id="2949092"/>
    <lineage>
        <taxon>Bacteria</taxon>
        <taxon>Pseudomonadati</taxon>
        <taxon>Pseudomonadota</taxon>
        <taxon>Alphaproteobacteria</taxon>
        <taxon>Sphingomonadales</taxon>
        <taxon>Sphingomonadaceae</taxon>
        <taxon>Sphingomonas</taxon>
    </lineage>
</organism>
<dbReference type="CDD" id="cd00093">
    <property type="entry name" value="HTH_XRE"/>
    <property type="match status" value="1"/>
</dbReference>
<dbReference type="AlphaFoldDB" id="A0A9X2KM31"/>
<reference evidence="2" key="1">
    <citation type="submission" date="2022-05" db="EMBL/GenBank/DDBJ databases">
        <title>Sphingomonas sp. strain MG17 Genome sequencing and assembly.</title>
        <authorList>
            <person name="Kim I."/>
        </authorList>
    </citation>
    <scope>NUCLEOTIDE SEQUENCE</scope>
    <source>
        <strain evidence="2">MG17</strain>
    </source>
</reference>
<dbReference type="EMBL" id="JAMLDX010000010">
    <property type="protein sequence ID" value="MCP3731455.1"/>
    <property type="molecule type" value="Genomic_DNA"/>
</dbReference>
<keyword evidence="3" id="KW-1185">Reference proteome</keyword>
<name>A0A9X2KM31_9SPHN</name>
<dbReference type="SUPFAM" id="SSF47413">
    <property type="entry name" value="lambda repressor-like DNA-binding domains"/>
    <property type="match status" value="1"/>
</dbReference>
<dbReference type="Gene3D" id="1.10.260.40">
    <property type="entry name" value="lambda repressor-like DNA-binding domains"/>
    <property type="match status" value="1"/>
</dbReference>
<proteinExistence type="predicted"/>
<dbReference type="GO" id="GO:0003677">
    <property type="term" value="F:DNA binding"/>
    <property type="evidence" value="ECO:0007669"/>
    <property type="project" value="InterPro"/>
</dbReference>
<dbReference type="PROSITE" id="PS50943">
    <property type="entry name" value="HTH_CROC1"/>
    <property type="match status" value="1"/>
</dbReference>
<feature type="domain" description="HTH cro/C1-type" evidence="1">
    <location>
        <begin position="25"/>
        <end position="56"/>
    </location>
</feature>